<reference evidence="1" key="1">
    <citation type="submission" date="2021-06" db="EMBL/GenBank/DDBJ databases">
        <authorList>
            <person name="Kallberg Y."/>
            <person name="Tangrot J."/>
            <person name="Rosling A."/>
        </authorList>
    </citation>
    <scope>NUCLEOTIDE SEQUENCE</scope>
    <source>
        <strain evidence="1">IL203A</strain>
    </source>
</reference>
<evidence type="ECO:0000313" key="1">
    <source>
        <dbReference type="EMBL" id="CAG8674779.1"/>
    </source>
</evidence>
<feature type="non-terminal residue" evidence="1">
    <location>
        <position position="1"/>
    </location>
</feature>
<feature type="non-terminal residue" evidence="1">
    <location>
        <position position="52"/>
    </location>
</feature>
<evidence type="ECO:0000313" key="2">
    <source>
        <dbReference type="Proteomes" id="UP000789702"/>
    </source>
</evidence>
<name>A0ACA9NWM4_9GLOM</name>
<organism evidence="1 2">
    <name type="scientific">Dentiscutata heterogama</name>
    <dbReference type="NCBI Taxonomy" id="1316150"/>
    <lineage>
        <taxon>Eukaryota</taxon>
        <taxon>Fungi</taxon>
        <taxon>Fungi incertae sedis</taxon>
        <taxon>Mucoromycota</taxon>
        <taxon>Glomeromycotina</taxon>
        <taxon>Glomeromycetes</taxon>
        <taxon>Diversisporales</taxon>
        <taxon>Gigasporaceae</taxon>
        <taxon>Dentiscutata</taxon>
    </lineage>
</organism>
<keyword evidence="2" id="KW-1185">Reference proteome</keyword>
<dbReference type="EMBL" id="CAJVPU010020058">
    <property type="protein sequence ID" value="CAG8674779.1"/>
    <property type="molecule type" value="Genomic_DNA"/>
</dbReference>
<proteinExistence type="predicted"/>
<sequence length="52" mass="5943">DFKKSLFELRKLCEQFEITGLSLPRIGAGLDRLRLDFVHESVSNTFEGSDIN</sequence>
<comment type="caution">
    <text evidence="1">The sequence shown here is derived from an EMBL/GenBank/DDBJ whole genome shotgun (WGS) entry which is preliminary data.</text>
</comment>
<accession>A0ACA9NWM4</accession>
<dbReference type="Proteomes" id="UP000789702">
    <property type="component" value="Unassembled WGS sequence"/>
</dbReference>
<protein>
    <submittedName>
        <fullName evidence="1">4358_t:CDS:1</fullName>
    </submittedName>
</protein>
<gene>
    <name evidence="1" type="ORF">DHETER_LOCUS10347</name>
</gene>